<organism evidence="1 2">
    <name type="scientific">Polarella glacialis</name>
    <name type="common">Dinoflagellate</name>
    <dbReference type="NCBI Taxonomy" id="89957"/>
    <lineage>
        <taxon>Eukaryota</taxon>
        <taxon>Sar</taxon>
        <taxon>Alveolata</taxon>
        <taxon>Dinophyceae</taxon>
        <taxon>Suessiales</taxon>
        <taxon>Suessiaceae</taxon>
        <taxon>Polarella</taxon>
    </lineage>
</organism>
<comment type="caution">
    <text evidence="1">The sequence shown here is derived from an EMBL/GenBank/DDBJ whole genome shotgun (WGS) entry which is preliminary data.</text>
</comment>
<evidence type="ECO:0000313" key="1">
    <source>
        <dbReference type="EMBL" id="CAE8657904.1"/>
    </source>
</evidence>
<reference evidence="1" key="1">
    <citation type="submission" date="2021-02" db="EMBL/GenBank/DDBJ databases">
        <authorList>
            <person name="Dougan E. K."/>
            <person name="Rhodes N."/>
            <person name="Thang M."/>
            <person name="Chan C."/>
        </authorList>
    </citation>
    <scope>NUCLEOTIDE SEQUENCE</scope>
</reference>
<protein>
    <submittedName>
        <fullName evidence="1">Uncharacterized protein</fullName>
    </submittedName>
</protein>
<sequence length="147" mass="16263">MTHRRCNNHRYRHERLADFTIFALIIAGSRCQWVIAAILKQAAQYKGRGFCSYIESSRKPLAKIKLAGTLRRTATTPLLQQALLGQPLAKKAPERNHMCGLFGRKSYPALRLSAIATLNTGCAKPLVKVLSRVPSGNLSRLCSVTTS</sequence>
<gene>
    <name evidence="1" type="ORF">PGLA2088_LOCUS13120</name>
</gene>
<accession>A0A813IQE8</accession>
<proteinExistence type="predicted"/>
<evidence type="ECO:0000313" key="2">
    <source>
        <dbReference type="Proteomes" id="UP000626109"/>
    </source>
</evidence>
<name>A0A813IQE8_POLGL</name>
<dbReference type="EMBL" id="CAJNNW010015607">
    <property type="protein sequence ID" value="CAE8657904.1"/>
    <property type="molecule type" value="Genomic_DNA"/>
</dbReference>
<dbReference type="Proteomes" id="UP000626109">
    <property type="component" value="Unassembled WGS sequence"/>
</dbReference>
<dbReference type="AlphaFoldDB" id="A0A813IQE8"/>